<dbReference type="EMBL" id="FOSR01000018">
    <property type="protein sequence ID" value="SFL18107.1"/>
    <property type="molecule type" value="Genomic_DNA"/>
</dbReference>
<reference evidence="3" key="1">
    <citation type="submission" date="2016-10" db="EMBL/GenBank/DDBJ databases">
        <authorList>
            <person name="Varghese N."/>
            <person name="Submissions S."/>
        </authorList>
    </citation>
    <scope>NUCLEOTIDE SEQUENCE [LARGE SCALE GENOMIC DNA]</scope>
    <source>
        <strain evidence="3">MO64</strain>
    </source>
</reference>
<accession>A0A1I4FMH0</accession>
<protein>
    <recommendedName>
        <fullName evidence="1">DUF1828 domain-containing protein</fullName>
    </recommendedName>
</protein>
<sequence>MNTELLKKTICSSLCADVELVLRADGYLFVTTPFTFDDGDHYSMFLKPGPSGVRVTDRGTTMMHLSYANDLKKFKDGTRGALLQQIVQSSGFQEEDGEFFIDVPGEELGSAIVRFGQGLTRIHDLTFLNRVRVQSTFYEDLKDEVDAIVGADQVKETFFVPNVPQRESYPVDLYIPGERGPLFIFGVPDQGKARLATIIIQYLRHHLQGHSEFARFKSMVVFQDQSTIPHLDRSRLLNAASSVVDTLQARDEMRFKIDEALH</sequence>
<dbReference type="InterPro" id="IPR014960">
    <property type="entry name" value="DUF1828"/>
</dbReference>
<dbReference type="AlphaFoldDB" id="A0A1I4FMH0"/>
<evidence type="ECO:0000313" key="3">
    <source>
        <dbReference type="Proteomes" id="UP000198725"/>
    </source>
</evidence>
<evidence type="ECO:0000313" key="2">
    <source>
        <dbReference type="EMBL" id="SFL18107.1"/>
    </source>
</evidence>
<dbReference type="Pfam" id="PF08861">
    <property type="entry name" value="DUF1828"/>
    <property type="match status" value="1"/>
</dbReference>
<evidence type="ECO:0000259" key="1">
    <source>
        <dbReference type="Pfam" id="PF08861"/>
    </source>
</evidence>
<feature type="domain" description="DUF1828" evidence="1">
    <location>
        <begin position="32"/>
        <end position="122"/>
    </location>
</feature>
<dbReference type="Proteomes" id="UP000198725">
    <property type="component" value="Unassembled WGS sequence"/>
</dbReference>
<proteinExistence type="predicted"/>
<dbReference type="RefSeq" id="WP_092705052.1">
    <property type="nucleotide sequence ID" value="NZ_FOSR01000018.1"/>
</dbReference>
<name>A0A1I4FMH0_9GAMM</name>
<keyword evidence="3" id="KW-1185">Reference proteome</keyword>
<gene>
    <name evidence="2" type="ORF">SAMN05192579_11816</name>
</gene>
<organism evidence="2 3">
    <name type="scientific">Rhodanobacter glycinis</name>
    <dbReference type="NCBI Taxonomy" id="582702"/>
    <lineage>
        <taxon>Bacteria</taxon>
        <taxon>Pseudomonadati</taxon>
        <taxon>Pseudomonadota</taxon>
        <taxon>Gammaproteobacteria</taxon>
        <taxon>Lysobacterales</taxon>
        <taxon>Rhodanobacteraceae</taxon>
        <taxon>Rhodanobacter</taxon>
    </lineage>
</organism>